<dbReference type="Proteomes" id="UP000192074">
    <property type="component" value="Unassembled WGS sequence"/>
</dbReference>
<reference evidence="2 3" key="1">
    <citation type="submission" date="2016-01" db="EMBL/GenBank/DDBJ databases">
        <authorList>
            <person name="Regsiter A."/>
            <person name="william w."/>
        </authorList>
    </citation>
    <scope>NUCLEOTIDE SEQUENCE [LARGE SCALE GENOMIC DNA]</scope>
    <source>
        <strain evidence="2 3">B6</strain>
    </source>
</reference>
<name>A0A822UZ37_AGRTU</name>
<evidence type="ECO:0000256" key="1">
    <source>
        <dbReference type="SAM" id="MobiDB-lite"/>
    </source>
</evidence>
<evidence type="ECO:0000313" key="2">
    <source>
        <dbReference type="EMBL" id="CVI15186.1"/>
    </source>
</evidence>
<comment type="caution">
    <text evidence="2">The sequence shown here is derived from an EMBL/GenBank/DDBJ whole genome shotgun (WGS) entry which is preliminary data.</text>
</comment>
<gene>
    <name evidence="2" type="ORF">AGR4A_Cc190007</name>
</gene>
<dbReference type="AlphaFoldDB" id="A0A822UZ37"/>
<dbReference type="EMBL" id="FCNL01000011">
    <property type="protein sequence ID" value="CVI15186.1"/>
    <property type="molecule type" value="Genomic_DNA"/>
</dbReference>
<feature type="region of interest" description="Disordered" evidence="1">
    <location>
        <begin position="52"/>
        <end position="73"/>
    </location>
</feature>
<evidence type="ECO:0000313" key="3">
    <source>
        <dbReference type="Proteomes" id="UP000192074"/>
    </source>
</evidence>
<protein>
    <submittedName>
        <fullName evidence="2">Uncharacterized protein</fullName>
    </submittedName>
</protein>
<organism evidence="2 3">
    <name type="scientific">Agrobacterium tumefaciens str. B6</name>
    <dbReference type="NCBI Taxonomy" id="1183423"/>
    <lineage>
        <taxon>Bacteria</taxon>
        <taxon>Pseudomonadati</taxon>
        <taxon>Pseudomonadota</taxon>
        <taxon>Alphaproteobacteria</taxon>
        <taxon>Hyphomicrobiales</taxon>
        <taxon>Rhizobiaceae</taxon>
        <taxon>Rhizobium/Agrobacterium group</taxon>
        <taxon>Agrobacterium</taxon>
        <taxon>Agrobacterium tumefaciens complex</taxon>
    </lineage>
</organism>
<sequence>MRTGTFGYLYINAYSITAYCTPCERRVDVDLSKINPNERYLNRRFVCDQCGRPGDSKLSPPHTDMSRPYENPEVIAEMERRKVELKERYGYE</sequence>
<accession>A0A822UZ37</accession>
<proteinExistence type="predicted"/>